<evidence type="ECO:0000313" key="4">
    <source>
        <dbReference type="Proteomes" id="UP000317494"/>
    </source>
</evidence>
<protein>
    <submittedName>
        <fullName evidence="3">Uncharacterized protein</fullName>
    </submittedName>
</protein>
<dbReference type="EMBL" id="QEAN01000505">
    <property type="protein sequence ID" value="TPX34273.1"/>
    <property type="molecule type" value="Genomic_DNA"/>
</dbReference>
<dbReference type="Proteomes" id="UP000317494">
    <property type="component" value="Unassembled WGS sequence"/>
</dbReference>
<comment type="caution">
    <text evidence="3">The sequence shown here is derived from an EMBL/GenBank/DDBJ whole genome shotgun (WGS) entry which is preliminary data.</text>
</comment>
<evidence type="ECO:0000313" key="2">
    <source>
        <dbReference type="EMBL" id="TPX34273.1"/>
    </source>
</evidence>
<evidence type="ECO:0000313" key="3">
    <source>
        <dbReference type="EMBL" id="TPX43775.1"/>
    </source>
</evidence>
<proteinExistence type="predicted"/>
<keyword evidence="4" id="KW-1185">Reference proteome</keyword>
<dbReference type="VEuPathDB" id="FungiDB:SeMB42_g07345"/>
<organism evidence="3 5">
    <name type="scientific">Synchytrium endobioticum</name>
    <dbReference type="NCBI Taxonomy" id="286115"/>
    <lineage>
        <taxon>Eukaryota</taxon>
        <taxon>Fungi</taxon>
        <taxon>Fungi incertae sedis</taxon>
        <taxon>Chytridiomycota</taxon>
        <taxon>Chytridiomycota incertae sedis</taxon>
        <taxon>Chytridiomycetes</taxon>
        <taxon>Synchytriales</taxon>
        <taxon>Synchytriaceae</taxon>
        <taxon>Synchytrium</taxon>
    </lineage>
</organism>
<dbReference type="Proteomes" id="UP000320475">
    <property type="component" value="Unassembled WGS sequence"/>
</dbReference>
<dbReference type="AlphaFoldDB" id="A0A507CXC7"/>
<evidence type="ECO:0000313" key="5">
    <source>
        <dbReference type="Proteomes" id="UP000320475"/>
    </source>
</evidence>
<dbReference type="EMBL" id="QEAM01000209">
    <property type="protein sequence ID" value="TPX43775.1"/>
    <property type="molecule type" value="Genomic_DNA"/>
</dbReference>
<sequence>MTSQFLHEDELDIKMQQQGIEIAMADLQDARRRQIDEKKPAEVAAKDNKVKAAKQKVETLQRDLRFFIRNVRDRYDNAIQAAAKATPLSTLAAANPQSVTSAAEDIKISDPDKFDGNIEIWRCLDFFNPIM</sequence>
<evidence type="ECO:0000256" key="1">
    <source>
        <dbReference type="SAM" id="Coils"/>
    </source>
</evidence>
<reference evidence="4 5" key="1">
    <citation type="journal article" date="2019" name="Sci. Rep.">
        <title>Comparative genomics of chytrid fungi reveal insights into the obligate biotrophic and pathogenic lifestyle of Synchytrium endobioticum.</title>
        <authorList>
            <person name="van de Vossenberg B.T.L.H."/>
            <person name="Warris S."/>
            <person name="Nguyen H.D.T."/>
            <person name="van Gent-Pelzer M.P.E."/>
            <person name="Joly D.L."/>
            <person name="van de Geest H.C."/>
            <person name="Bonants P.J.M."/>
            <person name="Smith D.S."/>
            <person name="Levesque C.A."/>
            <person name="van der Lee T.A.J."/>
        </authorList>
    </citation>
    <scope>NUCLEOTIDE SEQUENCE [LARGE SCALE GENOMIC DNA]</scope>
    <source>
        <strain evidence="3 5">LEV6574</strain>
        <strain evidence="2 4">MB42</strain>
    </source>
</reference>
<gene>
    <name evidence="3" type="ORF">SeLEV6574_g04861</name>
    <name evidence="2" type="ORF">SeMB42_g07345</name>
</gene>
<name>A0A507CXC7_9FUNG</name>
<accession>A0A507CXC7</accession>
<keyword evidence="1" id="KW-0175">Coiled coil</keyword>
<feature type="coiled-coil region" evidence="1">
    <location>
        <begin position="43"/>
        <end position="70"/>
    </location>
</feature>